<keyword evidence="4" id="KW-1185">Reference proteome</keyword>
<feature type="repeat" description="ANK" evidence="1">
    <location>
        <begin position="885"/>
        <end position="917"/>
    </location>
</feature>
<dbReference type="OrthoDB" id="307920at2"/>
<dbReference type="RefSeq" id="WP_070983904.1">
    <property type="nucleotide sequence ID" value="NZ_MKJU01000022.1"/>
</dbReference>
<accession>A0A1S1MY75</accession>
<feature type="repeat" description="ANK" evidence="1">
    <location>
        <begin position="786"/>
        <end position="818"/>
    </location>
</feature>
<protein>
    <recommendedName>
        <fullName evidence="2">Orc1-like AAA ATPase domain-containing protein</fullName>
    </recommendedName>
</protein>
<evidence type="ECO:0000259" key="2">
    <source>
        <dbReference type="Pfam" id="PF13191"/>
    </source>
</evidence>
<dbReference type="InterPro" id="IPR041664">
    <property type="entry name" value="AAA_16"/>
</dbReference>
<dbReference type="EMBL" id="MKJU01000022">
    <property type="protein sequence ID" value="OHU92102.1"/>
    <property type="molecule type" value="Genomic_DNA"/>
</dbReference>
<reference evidence="3 4" key="1">
    <citation type="submission" date="2016-09" db="EMBL/GenBank/DDBJ databases">
        <title>Pseudoalteromonas amylolytica sp. nov., isolated from the surface seawater.</title>
        <authorList>
            <person name="Wu Y.-H."/>
            <person name="Cheng H."/>
            <person name="Jin X.-B."/>
            <person name="Wang C.-S."/>
            <person name="Xu X.-W."/>
        </authorList>
    </citation>
    <scope>NUCLEOTIDE SEQUENCE [LARGE SCALE GENOMIC DNA]</scope>
    <source>
        <strain evidence="3 4">JW1</strain>
    </source>
</reference>
<evidence type="ECO:0000313" key="3">
    <source>
        <dbReference type="EMBL" id="OHU92102.1"/>
    </source>
</evidence>
<dbReference type="PROSITE" id="PS50088">
    <property type="entry name" value="ANK_REPEAT"/>
    <property type="match status" value="4"/>
</dbReference>
<dbReference type="InterPro" id="IPR027417">
    <property type="entry name" value="P-loop_NTPase"/>
</dbReference>
<gene>
    <name evidence="3" type="ORF">BET10_07180</name>
</gene>
<proteinExistence type="predicted"/>
<dbReference type="STRING" id="1859457.BET10_07180"/>
<dbReference type="PANTHER" id="PTHR24118">
    <property type="entry name" value="POTE ANKYRIN DOMAIN"/>
    <property type="match status" value="1"/>
</dbReference>
<evidence type="ECO:0000313" key="4">
    <source>
        <dbReference type="Proteomes" id="UP000179786"/>
    </source>
</evidence>
<dbReference type="Pfam" id="PF13191">
    <property type="entry name" value="AAA_16"/>
    <property type="match status" value="1"/>
</dbReference>
<dbReference type="PANTHER" id="PTHR24118:SF99">
    <property type="entry name" value="POTE ANKYRIN DOMAIN FAMILY MEMBER 3C-RELATED"/>
    <property type="match status" value="1"/>
</dbReference>
<dbReference type="Pfam" id="PF12796">
    <property type="entry name" value="Ank_2"/>
    <property type="match status" value="3"/>
</dbReference>
<dbReference type="InterPro" id="IPR002110">
    <property type="entry name" value="Ankyrin_rpt"/>
</dbReference>
<keyword evidence="1" id="KW-0040">ANK repeat</keyword>
<dbReference type="SMART" id="SM00248">
    <property type="entry name" value="ANK"/>
    <property type="match status" value="10"/>
</dbReference>
<evidence type="ECO:0000256" key="1">
    <source>
        <dbReference type="PROSITE-ProRule" id="PRU00023"/>
    </source>
</evidence>
<sequence length="1089" mass="121498">MGVGSNQPEFEISGGLLEQLFDAVINCKNVGDKKIFYIGSQTSIQNDVTYYQLRQEDIVCFIQEQRKHIGATHGAIKTAMSSIDPDASWNTFRNTGEASVTQTGEVHHKKSKPHRTAAAFKAIALLTPTTLQNVVIEFFEFYEKNHLKSRPIHDIEDKIRNTITSIYAGQPQPKDATPKDATPKEHKENTLALKTPLLISDDDWLSASNETAIPFIGREDELKALNDFAKGHPNKGQFQVWAVVGPSGTGKTRLLNHWANQIKRDGWAHIKVTPETKINWHGWTPQSPAVISIDYLYGYDEEIASIISNAQKTAFDHPVRLLLLDHATPNSMEALLRDPRWGFEDRGGDNFIVNEKPLFYAHAPLKLVVPDEDDETQLAKYDEFLTQVICAVVYKEKEKPTNPSNEPEIRNGLTYLQTTTGARHALFAALVGDAIRRKKEHKESTEDYFTFNRRDLIKHYFQGSNRLTWRLKGKDKKMGKWAACCIAAATAKRGANFRSLIHAMPNSALDAIEETEKFRSLCHSVVSGNDSVKLKPYEPDILGETFFLLFLEHCLDIEEYLPELIVSDKGAARERSAIEFVAFLTRLARNLSNDDQNASVIIQCWEQISDLLQSKAFANCALFRWASSMACFEIYLTLKGKGLRRKENTLYIRNKKLEAKASDFLSQVNPDDLYQPPLNILQADHVLAAFVYLGLHQERDQEPPKHVIELTSIWDDLEDDEYTSLMLAIFANNSLIAEMLINNGSNIIKKGGGGWTALMYACSYGQEKVALMLVERDANLIAQNNEGRTALMLACRYGQEAVALSLVEKGVGLAAQDHENWTALMVACRFDQKRVALALVEANANLEVKNNEGWTALMFACDCNQKELSLQLVDKEANLAAQNNKGWTALMIACDSSQEEVALALIEKEANLTAQDNENKTALMLSLSCFCYVKKVALALVEKDANLAAQDNMNNTALMYACCHRRKEIALALIERDANLPVQNDGGWTALMFACRYGQKEAALALVEKDAALTVKDINGSTALMVASANGQEEVVKALLEKKVDTDSIFEKDTVKATALGLARNAGHDEITEMLEAVGALEIPPFKPE</sequence>
<dbReference type="SUPFAM" id="SSF52540">
    <property type="entry name" value="P-loop containing nucleoside triphosphate hydrolases"/>
    <property type="match status" value="1"/>
</dbReference>
<comment type="caution">
    <text evidence="3">The sequence shown here is derived from an EMBL/GenBank/DDBJ whole genome shotgun (WGS) entry which is preliminary data.</text>
</comment>
<feature type="domain" description="Orc1-like AAA ATPase" evidence="2">
    <location>
        <begin position="214"/>
        <end position="268"/>
    </location>
</feature>
<dbReference type="AlphaFoldDB" id="A0A1S1MY75"/>
<dbReference type="SUPFAM" id="SSF48403">
    <property type="entry name" value="Ankyrin repeat"/>
    <property type="match status" value="1"/>
</dbReference>
<dbReference type="Gene3D" id="1.25.40.20">
    <property type="entry name" value="Ankyrin repeat-containing domain"/>
    <property type="match status" value="4"/>
</dbReference>
<dbReference type="Gene3D" id="3.40.50.300">
    <property type="entry name" value="P-loop containing nucleotide triphosphate hydrolases"/>
    <property type="match status" value="1"/>
</dbReference>
<dbReference type="InterPro" id="IPR036770">
    <property type="entry name" value="Ankyrin_rpt-contain_sf"/>
</dbReference>
<feature type="repeat" description="ANK" evidence="1">
    <location>
        <begin position="1019"/>
        <end position="1051"/>
    </location>
</feature>
<feature type="repeat" description="ANK" evidence="1">
    <location>
        <begin position="753"/>
        <end position="785"/>
    </location>
</feature>
<dbReference type="Proteomes" id="UP000179786">
    <property type="component" value="Unassembled WGS sequence"/>
</dbReference>
<organism evidence="3 4">
    <name type="scientific">Pseudoalteromonas amylolytica</name>
    <dbReference type="NCBI Taxonomy" id="1859457"/>
    <lineage>
        <taxon>Bacteria</taxon>
        <taxon>Pseudomonadati</taxon>
        <taxon>Pseudomonadota</taxon>
        <taxon>Gammaproteobacteria</taxon>
        <taxon>Alteromonadales</taxon>
        <taxon>Pseudoalteromonadaceae</taxon>
        <taxon>Pseudoalteromonas</taxon>
    </lineage>
</organism>
<dbReference type="PROSITE" id="PS50297">
    <property type="entry name" value="ANK_REP_REGION"/>
    <property type="match status" value="2"/>
</dbReference>
<name>A0A1S1MY75_9GAMM</name>
<dbReference type="Pfam" id="PF00023">
    <property type="entry name" value="Ank"/>
    <property type="match status" value="1"/>
</dbReference>